<gene>
    <name evidence="1" type="ORF">FN846DRAFT_935970</name>
</gene>
<evidence type="ECO:0000313" key="1">
    <source>
        <dbReference type="EMBL" id="KAA8911390.1"/>
    </source>
</evidence>
<dbReference type="Proteomes" id="UP000326924">
    <property type="component" value="Unassembled WGS sequence"/>
</dbReference>
<name>A0A5J5F4F8_9PEZI</name>
<keyword evidence="2" id="KW-1185">Reference proteome</keyword>
<organism evidence="1 2">
    <name type="scientific">Sphaerosporella brunnea</name>
    <dbReference type="NCBI Taxonomy" id="1250544"/>
    <lineage>
        <taxon>Eukaryota</taxon>
        <taxon>Fungi</taxon>
        <taxon>Dikarya</taxon>
        <taxon>Ascomycota</taxon>
        <taxon>Pezizomycotina</taxon>
        <taxon>Pezizomycetes</taxon>
        <taxon>Pezizales</taxon>
        <taxon>Pyronemataceae</taxon>
        <taxon>Sphaerosporella</taxon>
    </lineage>
</organism>
<evidence type="ECO:0000313" key="2">
    <source>
        <dbReference type="Proteomes" id="UP000326924"/>
    </source>
</evidence>
<sequence>MTITINVSHITSHSARHVMMDDGPTTAGFLYSPETTQYLQEAFPYMSENVHIRVVPDVPTLGELSECNGELLVEETVEPTFEEIEKLSTDAQIKTLYHIMMRKDKEMHEQKVKFESRLNEFERELDWQRNRNCALEDTATFVALRVLSNCAVSKAKKEFSDPAANGTKANFLQTTSLLSRSTKIYFKKAYENSPSLGSCFTEASHVVRVPELADIISTLPTAAGRDAWEEVFHFVTDTSVDEAPLLEGDILSDI</sequence>
<comment type="caution">
    <text evidence="1">The sequence shown here is derived from an EMBL/GenBank/DDBJ whole genome shotgun (WGS) entry which is preliminary data.</text>
</comment>
<dbReference type="EMBL" id="VXIS01000036">
    <property type="protein sequence ID" value="KAA8911390.1"/>
    <property type="molecule type" value="Genomic_DNA"/>
</dbReference>
<reference evidence="1 2" key="1">
    <citation type="submission" date="2019-09" db="EMBL/GenBank/DDBJ databases">
        <title>Draft genome of the ectomycorrhizal ascomycete Sphaerosporella brunnea.</title>
        <authorList>
            <consortium name="DOE Joint Genome Institute"/>
            <person name="Benucci G.M."/>
            <person name="Marozzi G."/>
            <person name="Antonielli L."/>
            <person name="Sanchez S."/>
            <person name="Marco P."/>
            <person name="Wang X."/>
            <person name="Falini L.B."/>
            <person name="Barry K."/>
            <person name="Haridas S."/>
            <person name="Lipzen A."/>
            <person name="Labutti K."/>
            <person name="Grigoriev I.V."/>
            <person name="Murat C."/>
            <person name="Martin F."/>
            <person name="Albertini E."/>
            <person name="Donnini D."/>
            <person name="Bonito G."/>
        </authorList>
    </citation>
    <scope>NUCLEOTIDE SEQUENCE [LARGE SCALE GENOMIC DNA]</scope>
    <source>
        <strain evidence="1 2">Sb_GMNB300</strain>
    </source>
</reference>
<accession>A0A5J5F4F8</accession>
<proteinExistence type="predicted"/>
<protein>
    <submittedName>
        <fullName evidence="1">Uncharacterized protein</fullName>
    </submittedName>
</protein>
<dbReference type="AlphaFoldDB" id="A0A5J5F4F8"/>
<dbReference type="InParanoid" id="A0A5J5F4F8"/>